<dbReference type="AlphaFoldDB" id="A0A660CHD8"/>
<dbReference type="Pfam" id="PF02518">
    <property type="entry name" value="HATPase_c"/>
    <property type="match status" value="1"/>
</dbReference>
<keyword evidence="11" id="KW-0472">Membrane</keyword>
<evidence type="ECO:0000313" key="15">
    <source>
        <dbReference type="Proteomes" id="UP000317303"/>
    </source>
</evidence>
<feature type="transmembrane region" description="Helical" evidence="11">
    <location>
        <begin position="125"/>
        <end position="142"/>
    </location>
</feature>
<keyword evidence="6 14" id="KW-0418">Kinase</keyword>
<dbReference type="GO" id="GO:0046983">
    <property type="term" value="F:protein dimerization activity"/>
    <property type="evidence" value="ECO:0007669"/>
    <property type="project" value="InterPro"/>
</dbReference>
<dbReference type="CDD" id="cd16917">
    <property type="entry name" value="HATPase_UhpB-NarQ-NarX-like"/>
    <property type="match status" value="1"/>
</dbReference>
<evidence type="ECO:0000256" key="10">
    <source>
        <dbReference type="SAM" id="MobiDB-lite"/>
    </source>
</evidence>
<evidence type="ECO:0000256" key="2">
    <source>
        <dbReference type="ARBA" id="ARBA00012438"/>
    </source>
</evidence>
<keyword evidence="7" id="KW-0067">ATP-binding</keyword>
<reference evidence="14 15" key="1">
    <citation type="submission" date="2019-07" db="EMBL/GenBank/DDBJ databases">
        <title>R&amp;d 2014.</title>
        <authorList>
            <person name="Klenk H.-P."/>
        </authorList>
    </citation>
    <scope>NUCLEOTIDE SEQUENCE [LARGE SCALE GENOMIC DNA]</scope>
    <source>
        <strain evidence="14 15">DSM 43194</strain>
    </source>
</reference>
<keyword evidence="15" id="KW-1185">Reference proteome</keyword>
<dbReference type="PANTHER" id="PTHR24421:SF10">
    <property type="entry name" value="NITRATE_NITRITE SENSOR PROTEIN NARQ"/>
    <property type="match status" value="1"/>
</dbReference>
<dbReference type="Pfam" id="PF07730">
    <property type="entry name" value="HisKA_3"/>
    <property type="match status" value="1"/>
</dbReference>
<feature type="transmembrane region" description="Helical" evidence="11">
    <location>
        <begin position="92"/>
        <end position="113"/>
    </location>
</feature>
<dbReference type="InterPro" id="IPR003594">
    <property type="entry name" value="HATPase_dom"/>
</dbReference>
<dbReference type="Gene3D" id="3.30.565.10">
    <property type="entry name" value="Histidine kinase-like ATPase, C-terminal domain"/>
    <property type="match status" value="1"/>
</dbReference>
<dbReference type="InterPro" id="IPR050482">
    <property type="entry name" value="Sensor_HK_TwoCompSys"/>
</dbReference>
<gene>
    <name evidence="14" type="ORF">JD82_02297</name>
</gene>
<dbReference type="GO" id="GO:0005524">
    <property type="term" value="F:ATP binding"/>
    <property type="evidence" value="ECO:0007669"/>
    <property type="project" value="UniProtKB-KW"/>
</dbReference>
<evidence type="ECO:0000256" key="1">
    <source>
        <dbReference type="ARBA" id="ARBA00000085"/>
    </source>
</evidence>
<evidence type="ECO:0000256" key="11">
    <source>
        <dbReference type="SAM" id="Phobius"/>
    </source>
</evidence>
<evidence type="ECO:0000256" key="5">
    <source>
        <dbReference type="ARBA" id="ARBA00022741"/>
    </source>
</evidence>
<keyword evidence="9" id="KW-0175">Coiled coil</keyword>
<evidence type="ECO:0000256" key="9">
    <source>
        <dbReference type="SAM" id="Coils"/>
    </source>
</evidence>
<evidence type="ECO:0000259" key="12">
    <source>
        <dbReference type="Pfam" id="PF02518"/>
    </source>
</evidence>
<dbReference type="GO" id="GO:0000155">
    <property type="term" value="F:phosphorelay sensor kinase activity"/>
    <property type="evidence" value="ECO:0007669"/>
    <property type="project" value="InterPro"/>
</dbReference>
<evidence type="ECO:0000256" key="6">
    <source>
        <dbReference type="ARBA" id="ARBA00022777"/>
    </source>
</evidence>
<dbReference type="GO" id="GO:0016020">
    <property type="term" value="C:membrane"/>
    <property type="evidence" value="ECO:0007669"/>
    <property type="project" value="InterPro"/>
</dbReference>
<feature type="domain" description="Histidine kinase/HSP90-like ATPase" evidence="12">
    <location>
        <begin position="326"/>
        <end position="419"/>
    </location>
</feature>
<dbReference type="InterPro" id="IPR036890">
    <property type="entry name" value="HATPase_C_sf"/>
</dbReference>
<feature type="region of interest" description="Disordered" evidence="10">
    <location>
        <begin position="1"/>
        <end position="28"/>
    </location>
</feature>
<comment type="caution">
    <text evidence="14">The sequence shown here is derived from an EMBL/GenBank/DDBJ whole genome shotgun (WGS) entry which is preliminary data.</text>
</comment>
<evidence type="ECO:0000259" key="13">
    <source>
        <dbReference type="Pfam" id="PF07730"/>
    </source>
</evidence>
<evidence type="ECO:0000256" key="8">
    <source>
        <dbReference type="ARBA" id="ARBA00023012"/>
    </source>
</evidence>
<keyword evidence="5" id="KW-0547">Nucleotide-binding</keyword>
<evidence type="ECO:0000256" key="3">
    <source>
        <dbReference type="ARBA" id="ARBA00022553"/>
    </source>
</evidence>
<dbReference type="EMBL" id="VLJV01000001">
    <property type="protein sequence ID" value="TWH20451.1"/>
    <property type="molecule type" value="Genomic_DNA"/>
</dbReference>
<feature type="coiled-coil region" evidence="9">
    <location>
        <begin position="168"/>
        <end position="195"/>
    </location>
</feature>
<name>A0A660CHD8_9PSEU</name>
<protein>
    <recommendedName>
        <fullName evidence="2">histidine kinase</fullName>
        <ecNumber evidence="2">2.7.13.3</ecNumber>
    </recommendedName>
</protein>
<feature type="transmembrane region" description="Helical" evidence="11">
    <location>
        <begin position="38"/>
        <end position="58"/>
    </location>
</feature>
<feature type="transmembrane region" description="Helical" evidence="11">
    <location>
        <begin position="65"/>
        <end position="86"/>
    </location>
</feature>
<keyword evidence="8" id="KW-0902">Two-component regulatory system</keyword>
<sequence>MPSQSTPDDPAQQHPARPNREQQAAARPARWWARVPPLAVRALAPIYAVTYLLVLAGTPAGPREWALSLASAGLLLAGGRLPTVVALAQAPLFLLAVQTTVSASHLVPLFAAASLAELVYRRRGPVLWACVAGAAGVVAPLIDWADPPLGVVRVLLAVGSPVVAGAWLRAQRGYMRQAEERAEEAERTKLIREQAARAEERTAIARELHDVVAHHVASISLRVGVARHVVSTSDPQVTAVLDDVHATAATALTDLRRLVAVLRGGPDDAPGDSAGSGARRLALTKPAALEAELRGAAQRARSAGIDVTADIAPTPPAMDALCGATVLRIAQEGLTNVLKHAGAGAQARLTVHYDDGAAGSVAVVEVADSGGGSGAPDPHVAEGGGHGLVGMAERVALVGGRLEAERHGQGWRLHAEVPVDAERSSA</sequence>
<dbReference type="Gene3D" id="1.20.5.1930">
    <property type="match status" value="1"/>
</dbReference>
<proteinExistence type="predicted"/>
<comment type="catalytic activity">
    <reaction evidence="1">
        <text>ATP + protein L-histidine = ADP + protein N-phospho-L-histidine.</text>
        <dbReference type="EC" id="2.7.13.3"/>
    </reaction>
</comment>
<organism evidence="14 15">
    <name type="scientific">Prauserella rugosa</name>
    <dbReference type="NCBI Taxonomy" id="43354"/>
    <lineage>
        <taxon>Bacteria</taxon>
        <taxon>Bacillati</taxon>
        <taxon>Actinomycetota</taxon>
        <taxon>Actinomycetes</taxon>
        <taxon>Pseudonocardiales</taxon>
        <taxon>Pseudonocardiaceae</taxon>
        <taxon>Prauserella</taxon>
    </lineage>
</organism>
<dbReference type="RefSeq" id="WP_084705914.1">
    <property type="nucleotide sequence ID" value="NZ_JOIJ01000011.1"/>
</dbReference>
<accession>A0A660CHD8</accession>
<evidence type="ECO:0000313" key="14">
    <source>
        <dbReference type="EMBL" id="TWH20451.1"/>
    </source>
</evidence>
<keyword evidence="3" id="KW-0597">Phosphoprotein</keyword>
<feature type="transmembrane region" description="Helical" evidence="11">
    <location>
        <begin position="148"/>
        <end position="168"/>
    </location>
</feature>
<dbReference type="EC" id="2.7.13.3" evidence="2"/>
<keyword evidence="11" id="KW-1133">Transmembrane helix</keyword>
<keyword evidence="11" id="KW-0812">Transmembrane</keyword>
<dbReference type="SUPFAM" id="SSF55874">
    <property type="entry name" value="ATPase domain of HSP90 chaperone/DNA topoisomerase II/histidine kinase"/>
    <property type="match status" value="1"/>
</dbReference>
<feature type="domain" description="Signal transduction histidine kinase subgroup 3 dimerisation and phosphoacceptor" evidence="13">
    <location>
        <begin position="200"/>
        <end position="264"/>
    </location>
</feature>
<dbReference type="InterPro" id="IPR011712">
    <property type="entry name" value="Sig_transdc_His_kin_sub3_dim/P"/>
</dbReference>
<evidence type="ECO:0000256" key="4">
    <source>
        <dbReference type="ARBA" id="ARBA00022679"/>
    </source>
</evidence>
<dbReference type="PANTHER" id="PTHR24421">
    <property type="entry name" value="NITRATE/NITRITE SENSOR PROTEIN NARX-RELATED"/>
    <property type="match status" value="1"/>
</dbReference>
<evidence type="ECO:0000256" key="7">
    <source>
        <dbReference type="ARBA" id="ARBA00022840"/>
    </source>
</evidence>
<dbReference type="OrthoDB" id="227596at2"/>
<dbReference type="Proteomes" id="UP000317303">
    <property type="component" value="Unassembled WGS sequence"/>
</dbReference>
<keyword evidence="4" id="KW-0808">Transferase</keyword>